<keyword evidence="3" id="KW-1185">Reference proteome</keyword>
<evidence type="ECO:0000313" key="2">
    <source>
        <dbReference type="EMBL" id="PUZ29665.1"/>
    </source>
</evidence>
<evidence type="ECO:0000313" key="3">
    <source>
        <dbReference type="Proteomes" id="UP000244450"/>
    </source>
</evidence>
<dbReference type="RefSeq" id="WP_108686302.1">
    <property type="nucleotide sequence ID" value="NZ_QCYK01000001.1"/>
</dbReference>
<gene>
    <name evidence="2" type="ORF">DCC81_09565</name>
</gene>
<name>A0A2T7BPR2_9BACT</name>
<comment type="caution">
    <text evidence="2">The sequence shown here is derived from an EMBL/GenBank/DDBJ whole genome shotgun (WGS) entry which is preliminary data.</text>
</comment>
<organism evidence="2 3">
    <name type="scientific">Chitinophaga parva</name>
    <dbReference type="NCBI Taxonomy" id="2169414"/>
    <lineage>
        <taxon>Bacteria</taxon>
        <taxon>Pseudomonadati</taxon>
        <taxon>Bacteroidota</taxon>
        <taxon>Chitinophagia</taxon>
        <taxon>Chitinophagales</taxon>
        <taxon>Chitinophagaceae</taxon>
        <taxon>Chitinophaga</taxon>
    </lineage>
</organism>
<reference evidence="2 3" key="1">
    <citation type="submission" date="2018-04" db="EMBL/GenBank/DDBJ databases">
        <title>Chitinophaga fuyangensis sp. nov., isolated from soil in a chemical factory.</title>
        <authorList>
            <person name="Chen K."/>
        </authorList>
    </citation>
    <scope>NUCLEOTIDE SEQUENCE [LARGE SCALE GENOMIC DNA]</scope>
    <source>
        <strain evidence="2 3">LY-1</strain>
    </source>
</reference>
<dbReference type="EMBL" id="QCYK01000001">
    <property type="protein sequence ID" value="PUZ29665.1"/>
    <property type="molecule type" value="Genomic_DNA"/>
</dbReference>
<proteinExistence type="predicted"/>
<feature type="signal peptide" evidence="1">
    <location>
        <begin position="1"/>
        <end position="19"/>
    </location>
</feature>
<evidence type="ECO:0000256" key="1">
    <source>
        <dbReference type="SAM" id="SignalP"/>
    </source>
</evidence>
<dbReference type="AlphaFoldDB" id="A0A2T7BPR2"/>
<feature type="chain" id="PRO_5015575393" description="DUF5723 domain-containing protein" evidence="1">
    <location>
        <begin position="20"/>
        <end position="338"/>
    </location>
</feature>
<sequence length="338" mass="36082">MRSFFIFFVLVIMGAGAIAQQHVSTGEVGIFYPISTNGKQAPLFTNHFSFNLFQGISANETAFTLSGLVTNVKDTARGVQIASLVNTIGHKQGGVQVAGLVNASKSADALSIAGLANVNHGNAKGLQLSGLANTADTATVQIGGIVNKAHEVNMQIGGLINVAKKVKGAQIAGLVNIADSSDYPIALINIIRNGDMTIGLSTDQSLNTMVTFRSGGNRLYGIIGAGYNLKHADRNLYAMQAGIGAHLINTPIFRLNLEASSLELTDFKGAHNLQSGLLLYPTLRVWKQLDVFAGPSFNYTIYRRDVADVHHHYVWSDDTREGRQGLFVGAVAGIQWTL</sequence>
<accession>A0A2T7BPR2</accession>
<dbReference type="Proteomes" id="UP000244450">
    <property type="component" value="Unassembled WGS sequence"/>
</dbReference>
<evidence type="ECO:0008006" key="4">
    <source>
        <dbReference type="Google" id="ProtNLM"/>
    </source>
</evidence>
<dbReference type="OrthoDB" id="5505971at2"/>
<keyword evidence="1" id="KW-0732">Signal</keyword>
<protein>
    <recommendedName>
        <fullName evidence="4">DUF5723 domain-containing protein</fullName>
    </recommendedName>
</protein>